<dbReference type="PANTHER" id="PTHR43442:SF3">
    <property type="entry name" value="GLUCONOKINASE-RELATED"/>
    <property type="match status" value="1"/>
</dbReference>
<dbReference type="GO" id="GO:0005737">
    <property type="term" value="C:cytoplasm"/>
    <property type="evidence" value="ECO:0007669"/>
    <property type="project" value="TreeGrafter"/>
</dbReference>
<evidence type="ECO:0000256" key="2">
    <source>
        <dbReference type="ARBA" id="ARBA00008420"/>
    </source>
</evidence>
<proteinExistence type="inferred from homology"/>
<keyword evidence="5 10" id="KW-0547">Nucleotide-binding</keyword>
<keyword evidence="7 10" id="KW-0067">ATP-binding</keyword>
<dbReference type="InterPro" id="IPR027417">
    <property type="entry name" value="P-loop_NTPase"/>
</dbReference>
<dbReference type="SUPFAM" id="SSF52540">
    <property type="entry name" value="P-loop containing nucleoside triphosphate hydrolases"/>
    <property type="match status" value="1"/>
</dbReference>
<evidence type="ECO:0000256" key="10">
    <source>
        <dbReference type="RuleBase" id="RU363066"/>
    </source>
</evidence>
<evidence type="ECO:0000256" key="9">
    <source>
        <dbReference type="ARBA" id="ARBA00048090"/>
    </source>
</evidence>
<evidence type="ECO:0000256" key="3">
    <source>
        <dbReference type="ARBA" id="ARBA00012054"/>
    </source>
</evidence>
<dbReference type="AlphaFoldDB" id="A0A2C6DGM0"/>
<evidence type="ECO:0000313" key="12">
    <source>
        <dbReference type="Proteomes" id="UP000224974"/>
    </source>
</evidence>
<dbReference type="EMBL" id="PDDX01000001">
    <property type="protein sequence ID" value="PHI28357.1"/>
    <property type="molecule type" value="Genomic_DNA"/>
</dbReference>
<protein>
    <recommendedName>
        <fullName evidence="3 10">Gluconokinase</fullName>
        <ecNumber evidence="3 10">2.7.1.12</ecNumber>
    </recommendedName>
</protein>
<dbReference type="GO" id="GO:0005524">
    <property type="term" value="F:ATP binding"/>
    <property type="evidence" value="ECO:0007669"/>
    <property type="project" value="UniProtKB-KW"/>
</dbReference>
<comment type="pathway">
    <text evidence="1">Carbohydrate acid metabolism.</text>
</comment>
<dbReference type="EC" id="2.7.1.12" evidence="3 10"/>
<dbReference type="CDD" id="cd02021">
    <property type="entry name" value="GntK"/>
    <property type="match status" value="1"/>
</dbReference>
<evidence type="ECO:0000313" key="11">
    <source>
        <dbReference type="EMBL" id="PHI28357.1"/>
    </source>
</evidence>
<dbReference type="InterPro" id="IPR031322">
    <property type="entry name" value="Shikimate/glucono_kinase"/>
</dbReference>
<gene>
    <name evidence="11" type="primary">idnK</name>
    <name evidence="11" type="ORF">CRN84_02895</name>
</gene>
<name>A0A2C6DGM0_9GAMM</name>
<evidence type="ECO:0000256" key="1">
    <source>
        <dbReference type="ARBA" id="ARBA00004761"/>
    </source>
</evidence>
<dbReference type="Pfam" id="PF01202">
    <property type="entry name" value="SKI"/>
    <property type="match status" value="1"/>
</dbReference>
<dbReference type="Proteomes" id="UP000224974">
    <property type="component" value="Unassembled WGS sequence"/>
</dbReference>
<dbReference type="FunFam" id="3.40.50.300:FF:000522">
    <property type="entry name" value="Gluconokinase"/>
    <property type="match status" value="1"/>
</dbReference>
<keyword evidence="6 10" id="KW-0418">Kinase</keyword>
<comment type="catalytic activity">
    <reaction evidence="9 10">
        <text>D-gluconate + ATP = 6-phospho-D-gluconate + ADP + H(+)</text>
        <dbReference type="Rhea" id="RHEA:19433"/>
        <dbReference type="ChEBI" id="CHEBI:15378"/>
        <dbReference type="ChEBI" id="CHEBI:18391"/>
        <dbReference type="ChEBI" id="CHEBI:30616"/>
        <dbReference type="ChEBI" id="CHEBI:58759"/>
        <dbReference type="ChEBI" id="CHEBI:456216"/>
        <dbReference type="EC" id="2.7.1.12"/>
    </reaction>
</comment>
<evidence type="ECO:0000256" key="6">
    <source>
        <dbReference type="ARBA" id="ARBA00022777"/>
    </source>
</evidence>
<dbReference type="GO" id="GO:0019521">
    <property type="term" value="P:D-gluconate metabolic process"/>
    <property type="evidence" value="ECO:0007669"/>
    <property type="project" value="UniProtKB-KW"/>
</dbReference>
<evidence type="ECO:0000256" key="5">
    <source>
        <dbReference type="ARBA" id="ARBA00022741"/>
    </source>
</evidence>
<evidence type="ECO:0000256" key="7">
    <source>
        <dbReference type="ARBA" id="ARBA00022840"/>
    </source>
</evidence>
<dbReference type="NCBIfam" id="TIGR01313">
    <property type="entry name" value="therm_gnt_kin"/>
    <property type="match status" value="1"/>
</dbReference>
<dbReference type="RefSeq" id="WP_029095490.1">
    <property type="nucleotide sequence ID" value="NZ_PDDX01000001.1"/>
</dbReference>
<dbReference type="PANTHER" id="PTHR43442">
    <property type="entry name" value="GLUCONOKINASE-RELATED"/>
    <property type="match status" value="1"/>
</dbReference>
<dbReference type="GO" id="GO:0046316">
    <property type="term" value="F:gluconokinase activity"/>
    <property type="evidence" value="ECO:0007669"/>
    <property type="project" value="UniProtKB-EC"/>
</dbReference>
<accession>A0A2C6DGM0</accession>
<sequence length="176" mass="19817">MAGQSIIIMGVSGSGKSRIGAELAKRLNAKFIDGDDLHPKVNIQKMAIGHPLDDKDREPWLERLNDAAYSLRHKDELGFIVCSALKRHYRDCLRQGNPEMVFLYMKGSFDVILDRLKARAGHYMPVELLRSQFDILEEPGIDENDIICVDIDGSFHDVVQRGLNALNKVGIETRKA</sequence>
<keyword evidence="12" id="KW-1185">Reference proteome</keyword>
<comment type="caution">
    <text evidence="11">The sequence shown here is derived from an EMBL/GenBank/DDBJ whole genome shotgun (WGS) entry which is preliminary data.</text>
</comment>
<keyword evidence="4 10" id="KW-0808">Transferase</keyword>
<comment type="similarity">
    <text evidence="2 10">Belongs to the gluconokinase GntK/GntV family.</text>
</comment>
<dbReference type="STRING" id="1111728.GCA_000427805_03151"/>
<organism evidence="11 12">
    <name type="scientific">Budvicia aquatica</name>
    <dbReference type="NCBI Taxonomy" id="82979"/>
    <lineage>
        <taxon>Bacteria</taxon>
        <taxon>Pseudomonadati</taxon>
        <taxon>Pseudomonadota</taxon>
        <taxon>Gammaproteobacteria</taxon>
        <taxon>Enterobacterales</taxon>
        <taxon>Budviciaceae</taxon>
        <taxon>Budvicia</taxon>
    </lineage>
</organism>
<reference evidence="12" key="1">
    <citation type="submission" date="2017-09" db="EMBL/GenBank/DDBJ databases">
        <title>FDA dAtabase for Regulatory Grade micrObial Sequences (FDA-ARGOS): Supporting development and validation of Infectious Disease Dx tests.</title>
        <authorList>
            <person name="Minogue T."/>
            <person name="Wolcott M."/>
            <person name="Wasieloski L."/>
            <person name="Aguilar W."/>
            <person name="Moore D."/>
            <person name="Tallon L."/>
            <person name="Sadzewicz L."/>
            <person name="Ott S."/>
            <person name="Zhao X."/>
            <person name="Nagaraj S."/>
            <person name="Vavikolanu K."/>
            <person name="Aluvathingal J."/>
            <person name="Nadendla S."/>
            <person name="Sichtig H."/>
        </authorList>
    </citation>
    <scope>NUCLEOTIDE SEQUENCE [LARGE SCALE GENOMIC DNA]</scope>
    <source>
        <strain evidence="12">FDAARGOS_387</strain>
    </source>
</reference>
<evidence type="ECO:0000256" key="4">
    <source>
        <dbReference type="ARBA" id="ARBA00022679"/>
    </source>
</evidence>
<dbReference type="InterPro" id="IPR006001">
    <property type="entry name" value="Therm_gnt_kin"/>
</dbReference>
<keyword evidence="8" id="KW-0311">Gluconate utilization</keyword>
<dbReference type="Gene3D" id="3.40.50.300">
    <property type="entry name" value="P-loop containing nucleotide triphosphate hydrolases"/>
    <property type="match status" value="1"/>
</dbReference>
<dbReference type="OrthoDB" id="9795716at2"/>
<evidence type="ECO:0000256" key="8">
    <source>
        <dbReference type="ARBA" id="ARBA00023064"/>
    </source>
</evidence>